<dbReference type="EMBL" id="FNHI01000022">
    <property type="protein sequence ID" value="SDN23507.1"/>
    <property type="molecule type" value="Genomic_DNA"/>
</dbReference>
<name>A0A1G9ZQZ0_9ACTN</name>
<dbReference type="Proteomes" id="UP000199063">
    <property type="component" value="Unassembled WGS sequence"/>
</dbReference>
<dbReference type="PANTHER" id="PTHR43591:SF24">
    <property type="entry name" value="2-METHOXY-6-POLYPRENYL-1,4-BENZOQUINOL METHYLASE, MITOCHONDRIAL"/>
    <property type="match status" value="1"/>
</dbReference>
<proteinExistence type="predicted"/>
<keyword evidence="3" id="KW-1185">Reference proteome</keyword>
<dbReference type="PANTHER" id="PTHR43591">
    <property type="entry name" value="METHYLTRANSFERASE"/>
    <property type="match status" value="1"/>
</dbReference>
<dbReference type="STRING" id="1196353.SAMN05444921_12258"/>
<dbReference type="SUPFAM" id="SSF53335">
    <property type="entry name" value="S-adenosyl-L-methionine-dependent methyltransferases"/>
    <property type="match status" value="1"/>
</dbReference>
<dbReference type="GO" id="GO:0008757">
    <property type="term" value="F:S-adenosylmethionine-dependent methyltransferase activity"/>
    <property type="evidence" value="ECO:0007669"/>
    <property type="project" value="InterPro"/>
</dbReference>
<gene>
    <name evidence="2" type="ORF">SAMN05444921_12258</name>
</gene>
<dbReference type="InterPro" id="IPR029063">
    <property type="entry name" value="SAM-dependent_MTases_sf"/>
</dbReference>
<evidence type="ECO:0000313" key="2">
    <source>
        <dbReference type="EMBL" id="SDN23507.1"/>
    </source>
</evidence>
<evidence type="ECO:0000259" key="1">
    <source>
        <dbReference type="Pfam" id="PF08241"/>
    </source>
</evidence>
<dbReference type="GO" id="GO:0032259">
    <property type="term" value="P:methylation"/>
    <property type="evidence" value="ECO:0007669"/>
    <property type="project" value="UniProtKB-KW"/>
</dbReference>
<dbReference type="Pfam" id="PF08241">
    <property type="entry name" value="Methyltransf_11"/>
    <property type="match status" value="1"/>
</dbReference>
<accession>A0A1G9ZQZ0</accession>
<dbReference type="AlphaFoldDB" id="A0A1G9ZQZ0"/>
<dbReference type="CDD" id="cd02440">
    <property type="entry name" value="AdoMet_MTases"/>
    <property type="match status" value="1"/>
</dbReference>
<keyword evidence="2" id="KW-0808">Transferase</keyword>
<protein>
    <submittedName>
        <fullName evidence="2">Methyltransferase domain-containing protein</fullName>
    </submittedName>
</protein>
<sequence length="264" mass="27483">MLHDEESRDSAGSAGAGRDALLDHDLEAALYDAVRGGVHRAAAAAAAVLSLVPHPARSLLDVGCGTGLVTERLARPGLRLLGADSAPGMARAAAGRVPRVILADARRLPLPDASVDAVSSVWLLHLVRDARAVVAEAARVLRPGGVFVTTVDMDAAHGPGDDIEAVLAPYRALAPYDRAERIEAFGAAHGLAPAGETRFTGHGQGRSPRRTAQALLRGDYASRLTARGPVAEKLAAELCGLPAPDEPRPEPRYRVIALRRAAAS</sequence>
<feature type="domain" description="Methyltransferase type 11" evidence="1">
    <location>
        <begin position="60"/>
        <end position="148"/>
    </location>
</feature>
<reference evidence="3" key="1">
    <citation type="submission" date="2016-10" db="EMBL/GenBank/DDBJ databases">
        <authorList>
            <person name="Varghese N."/>
            <person name="Submissions S."/>
        </authorList>
    </citation>
    <scope>NUCLEOTIDE SEQUENCE [LARGE SCALE GENOMIC DNA]</scope>
    <source>
        <strain evidence="3">CGMCC 4.7042</strain>
    </source>
</reference>
<dbReference type="Gene3D" id="3.40.50.150">
    <property type="entry name" value="Vaccinia Virus protein VP39"/>
    <property type="match status" value="1"/>
</dbReference>
<evidence type="ECO:0000313" key="3">
    <source>
        <dbReference type="Proteomes" id="UP000199063"/>
    </source>
</evidence>
<keyword evidence="2" id="KW-0489">Methyltransferase</keyword>
<organism evidence="2 3">
    <name type="scientific">Streptomyces wuyuanensis</name>
    <dbReference type="NCBI Taxonomy" id="1196353"/>
    <lineage>
        <taxon>Bacteria</taxon>
        <taxon>Bacillati</taxon>
        <taxon>Actinomycetota</taxon>
        <taxon>Actinomycetes</taxon>
        <taxon>Kitasatosporales</taxon>
        <taxon>Streptomycetaceae</taxon>
        <taxon>Streptomyces</taxon>
    </lineage>
</organism>
<dbReference type="InterPro" id="IPR013216">
    <property type="entry name" value="Methyltransf_11"/>
</dbReference>